<proteinExistence type="inferred from homology"/>
<dbReference type="InterPro" id="IPR003439">
    <property type="entry name" value="ABC_transporter-like_ATP-bd"/>
</dbReference>
<keyword evidence="1" id="KW-0813">Transport</keyword>
<dbReference type="InterPro" id="IPR027417">
    <property type="entry name" value="P-loop_NTPase"/>
</dbReference>
<evidence type="ECO:0000256" key="2">
    <source>
        <dbReference type="ARBA" id="ARBA00022519"/>
    </source>
</evidence>
<dbReference type="RefSeq" id="WP_079637429.1">
    <property type="nucleotide sequence ID" value="NZ_FUYP01000004.1"/>
</dbReference>
<feature type="domain" description="ABC transporter" evidence="6">
    <location>
        <begin position="7"/>
        <end position="232"/>
    </location>
</feature>
<dbReference type="GO" id="GO:0022857">
    <property type="term" value="F:transmembrane transporter activity"/>
    <property type="evidence" value="ECO:0007669"/>
    <property type="project" value="TreeGrafter"/>
</dbReference>
<dbReference type="PROSITE" id="PS00211">
    <property type="entry name" value="ABC_TRANSPORTER_1"/>
    <property type="match status" value="1"/>
</dbReference>
<dbReference type="OrthoDB" id="7202172at2"/>
<dbReference type="GO" id="GO:0005886">
    <property type="term" value="C:plasma membrane"/>
    <property type="evidence" value="ECO:0007669"/>
    <property type="project" value="TreeGrafter"/>
</dbReference>
<organism evidence="7 8">
    <name type="scientific">Sphingopyxis flava</name>
    <dbReference type="NCBI Taxonomy" id="1507287"/>
    <lineage>
        <taxon>Bacteria</taxon>
        <taxon>Pseudomonadati</taxon>
        <taxon>Pseudomonadota</taxon>
        <taxon>Alphaproteobacteria</taxon>
        <taxon>Sphingomonadales</taxon>
        <taxon>Sphingomonadaceae</taxon>
        <taxon>Sphingopyxis</taxon>
    </lineage>
</organism>
<evidence type="ECO:0000313" key="7">
    <source>
        <dbReference type="EMBL" id="SKB35649.1"/>
    </source>
</evidence>
<keyword evidence="4 7" id="KW-0067">ATP-binding</keyword>
<dbReference type="GO" id="GO:0005524">
    <property type="term" value="F:ATP binding"/>
    <property type="evidence" value="ECO:0007669"/>
    <property type="project" value="UniProtKB-KW"/>
</dbReference>
<dbReference type="InterPro" id="IPR017871">
    <property type="entry name" value="ABC_transporter-like_CS"/>
</dbReference>
<keyword evidence="3" id="KW-0547">Nucleotide-binding</keyword>
<dbReference type="Pfam" id="PF00005">
    <property type="entry name" value="ABC_tran"/>
    <property type="match status" value="1"/>
</dbReference>
<evidence type="ECO:0000256" key="3">
    <source>
        <dbReference type="ARBA" id="ARBA00022741"/>
    </source>
</evidence>
<dbReference type="InterPro" id="IPR003593">
    <property type="entry name" value="AAA+_ATPase"/>
</dbReference>
<dbReference type="SUPFAM" id="SSF52540">
    <property type="entry name" value="P-loop containing nucleoside triphosphate hydrolases"/>
    <property type="match status" value="1"/>
</dbReference>
<dbReference type="GO" id="GO:0098796">
    <property type="term" value="C:membrane protein complex"/>
    <property type="evidence" value="ECO:0007669"/>
    <property type="project" value="UniProtKB-ARBA"/>
</dbReference>
<dbReference type="EMBL" id="FUYP01000004">
    <property type="protein sequence ID" value="SKB35649.1"/>
    <property type="molecule type" value="Genomic_DNA"/>
</dbReference>
<evidence type="ECO:0000256" key="5">
    <source>
        <dbReference type="ARBA" id="ARBA00038388"/>
    </source>
</evidence>
<dbReference type="PANTHER" id="PTHR24220">
    <property type="entry name" value="IMPORT ATP-BINDING PROTEIN"/>
    <property type="match status" value="1"/>
</dbReference>
<dbReference type="Proteomes" id="UP000190044">
    <property type="component" value="Unassembled WGS sequence"/>
</dbReference>
<reference evidence="8" key="1">
    <citation type="submission" date="2017-02" db="EMBL/GenBank/DDBJ databases">
        <authorList>
            <person name="Varghese N."/>
            <person name="Submissions S."/>
        </authorList>
    </citation>
    <scope>NUCLEOTIDE SEQUENCE [LARGE SCALE GENOMIC DNA]</scope>
    <source>
        <strain evidence="8">R11H</strain>
    </source>
</reference>
<evidence type="ECO:0000256" key="4">
    <source>
        <dbReference type="ARBA" id="ARBA00022840"/>
    </source>
</evidence>
<protein>
    <submittedName>
        <fullName evidence="7">Lipoprotein-releasing system ATP-binding protein</fullName>
    </submittedName>
</protein>
<evidence type="ECO:0000259" key="6">
    <source>
        <dbReference type="PROSITE" id="PS50893"/>
    </source>
</evidence>
<dbReference type="PROSITE" id="PS50893">
    <property type="entry name" value="ABC_TRANSPORTER_2"/>
    <property type="match status" value="1"/>
</dbReference>
<dbReference type="InterPro" id="IPR017911">
    <property type="entry name" value="MacB-like_ATP-bd"/>
</dbReference>
<keyword evidence="2" id="KW-0472">Membrane</keyword>
<keyword evidence="2" id="KW-1003">Cell membrane</keyword>
<dbReference type="GO" id="GO:0016887">
    <property type="term" value="F:ATP hydrolysis activity"/>
    <property type="evidence" value="ECO:0007669"/>
    <property type="project" value="InterPro"/>
</dbReference>
<dbReference type="InterPro" id="IPR015854">
    <property type="entry name" value="ABC_transpr_LolD-like"/>
</dbReference>
<keyword evidence="8" id="KW-1185">Reference proteome</keyword>
<dbReference type="SMART" id="SM00382">
    <property type="entry name" value="AAA"/>
    <property type="match status" value="1"/>
</dbReference>
<evidence type="ECO:0000256" key="1">
    <source>
        <dbReference type="ARBA" id="ARBA00022448"/>
    </source>
</evidence>
<dbReference type="FunFam" id="3.40.50.300:FF:000032">
    <property type="entry name" value="Export ABC transporter ATP-binding protein"/>
    <property type="match status" value="1"/>
</dbReference>
<dbReference type="CDD" id="cd03255">
    <property type="entry name" value="ABC_MJ0796_LolCDE_FtsE"/>
    <property type="match status" value="1"/>
</dbReference>
<dbReference type="Gene3D" id="3.40.50.300">
    <property type="entry name" value="P-loop containing nucleotide triphosphate hydrolases"/>
    <property type="match status" value="1"/>
</dbReference>
<keyword evidence="7" id="KW-0449">Lipoprotein</keyword>
<gene>
    <name evidence="7" type="ORF">SAMN06295937_10043</name>
</gene>
<comment type="similarity">
    <text evidence="5">Belongs to the ABC transporter superfamily. Macrolide exporter (TC 3.A.1.122) family.</text>
</comment>
<accession>A0A1T5ALE2</accession>
<name>A0A1T5ALE2_9SPHN</name>
<dbReference type="PANTHER" id="PTHR24220:SF689">
    <property type="entry name" value="LIPOPROTEIN-RELEASING SYSTEM ATP-BINDING PROTEIN LOLD"/>
    <property type="match status" value="1"/>
</dbReference>
<keyword evidence="2" id="KW-0997">Cell inner membrane</keyword>
<dbReference type="AlphaFoldDB" id="A0A1T5ALE2"/>
<evidence type="ECO:0000313" key="8">
    <source>
        <dbReference type="Proteomes" id="UP000190044"/>
    </source>
</evidence>
<sequence length="232" mass="24885">MTAASILIVEALTKSFGSGENEVQVLKGVDLAISPGEMVALLGPSGSGKSTLLNILGTLMRATGGKHAMLGVDLSVASDAERTVFRSTRLGFVFQFHHLLPDLSALENVMMPAAAAAGRETRAMRQRAAELLDAVGLAHRRDYRPAALSGGQRQRVAVARALINEPALVLADEPTGNLDRESSDLVMELLRRINSETGTSFLISTHDERIAAQCDRRIEILDGKVSADRTER</sequence>